<dbReference type="HAMAP" id="MF_01416">
    <property type="entry name" value="ATP_synth_delta_bact"/>
    <property type="match status" value="1"/>
</dbReference>
<keyword evidence="6" id="KW-0406">Ion transport</keyword>
<dbReference type="PROSITE" id="PS00389">
    <property type="entry name" value="ATPASE_DELTA"/>
    <property type="match status" value="1"/>
</dbReference>
<protein>
    <recommendedName>
        <fullName evidence="3">ATP synthase subunit 5, mitochondrial</fullName>
    </recommendedName>
</protein>
<keyword evidence="8" id="KW-0066">ATP synthesis</keyword>
<dbReference type="InterPro" id="IPR026015">
    <property type="entry name" value="ATP_synth_OSCP/delta_N_sf"/>
</dbReference>
<organism evidence="9 10">
    <name type="scientific">Paraphaeosphaeria sporulosa</name>
    <dbReference type="NCBI Taxonomy" id="1460663"/>
    <lineage>
        <taxon>Eukaryota</taxon>
        <taxon>Fungi</taxon>
        <taxon>Dikarya</taxon>
        <taxon>Ascomycota</taxon>
        <taxon>Pezizomycotina</taxon>
        <taxon>Dothideomycetes</taxon>
        <taxon>Pleosporomycetidae</taxon>
        <taxon>Pleosporales</taxon>
        <taxon>Massarineae</taxon>
        <taxon>Didymosphaeriaceae</taxon>
        <taxon>Paraphaeosphaeria</taxon>
    </lineage>
</organism>
<evidence type="ECO:0000256" key="7">
    <source>
        <dbReference type="ARBA" id="ARBA00023136"/>
    </source>
</evidence>
<name>A0A177CJI4_9PLEO</name>
<dbReference type="InterPro" id="IPR020781">
    <property type="entry name" value="ATPase_OSCP/d_CS"/>
</dbReference>
<keyword evidence="4" id="KW-0813">Transport</keyword>
<comment type="similarity">
    <text evidence="2">Belongs to the ATPase delta chain family.</text>
</comment>
<keyword evidence="5" id="KW-0375">Hydrogen ion transport</keyword>
<proteinExistence type="inferred from homology"/>
<dbReference type="EMBL" id="KV441551">
    <property type="protein sequence ID" value="OAG06947.1"/>
    <property type="molecule type" value="Genomic_DNA"/>
</dbReference>
<evidence type="ECO:0000256" key="1">
    <source>
        <dbReference type="ARBA" id="ARBA00004370"/>
    </source>
</evidence>
<dbReference type="PRINTS" id="PR00125">
    <property type="entry name" value="ATPASEDELTA"/>
</dbReference>
<evidence type="ECO:0000256" key="6">
    <source>
        <dbReference type="ARBA" id="ARBA00023065"/>
    </source>
</evidence>
<keyword evidence="10" id="KW-1185">Reference proteome</keyword>
<evidence type="ECO:0000256" key="3">
    <source>
        <dbReference type="ARBA" id="ARBA00014723"/>
    </source>
</evidence>
<evidence type="ECO:0000256" key="4">
    <source>
        <dbReference type="ARBA" id="ARBA00022448"/>
    </source>
</evidence>
<keyword evidence="7" id="KW-0472">Membrane</keyword>
<reference evidence="9 10" key="1">
    <citation type="submission" date="2016-05" db="EMBL/GenBank/DDBJ databases">
        <title>Comparative analysis of secretome profiles of manganese(II)-oxidizing ascomycete fungi.</title>
        <authorList>
            <consortium name="DOE Joint Genome Institute"/>
            <person name="Zeiner C.A."/>
            <person name="Purvine S.O."/>
            <person name="Zink E.M."/>
            <person name="Wu S."/>
            <person name="Pasa-Tolic L."/>
            <person name="Chaput D.L."/>
            <person name="Haridas S."/>
            <person name="Grigoriev I.V."/>
            <person name="Santelli C.M."/>
            <person name="Hansel C.M."/>
        </authorList>
    </citation>
    <scope>NUCLEOTIDE SEQUENCE [LARGE SCALE GENOMIC DNA]</scope>
    <source>
        <strain evidence="9 10">AP3s5-JAC2a</strain>
    </source>
</reference>
<dbReference type="OrthoDB" id="1262810at2759"/>
<dbReference type="PANTHER" id="PTHR11910">
    <property type="entry name" value="ATP SYNTHASE DELTA CHAIN"/>
    <property type="match status" value="1"/>
</dbReference>
<gene>
    <name evidence="9" type="ORF">CC84DRAFT_1186060</name>
</gene>
<dbReference type="RefSeq" id="XP_018037312.1">
    <property type="nucleotide sequence ID" value="XM_018180837.1"/>
</dbReference>
<dbReference type="Pfam" id="PF00213">
    <property type="entry name" value="OSCP"/>
    <property type="match status" value="1"/>
</dbReference>
<evidence type="ECO:0000256" key="5">
    <source>
        <dbReference type="ARBA" id="ARBA00022781"/>
    </source>
</evidence>
<dbReference type="Proteomes" id="UP000077069">
    <property type="component" value="Unassembled WGS sequence"/>
</dbReference>
<evidence type="ECO:0000256" key="8">
    <source>
        <dbReference type="ARBA" id="ARBA00023310"/>
    </source>
</evidence>
<dbReference type="InParanoid" id="A0A177CJI4"/>
<dbReference type="GO" id="GO:0046933">
    <property type="term" value="F:proton-transporting ATP synthase activity, rotational mechanism"/>
    <property type="evidence" value="ECO:0007669"/>
    <property type="project" value="EnsemblFungi"/>
</dbReference>
<dbReference type="GO" id="GO:0045259">
    <property type="term" value="C:proton-transporting ATP synthase complex"/>
    <property type="evidence" value="ECO:0007669"/>
    <property type="project" value="EnsemblFungi"/>
</dbReference>
<evidence type="ECO:0000313" key="10">
    <source>
        <dbReference type="Proteomes" id="UP000077069"/>
    </source>
</evidence>
<dbReference type="AlphaFoldDB" id="A0A177CJI4"/>
<evidence type="ECO:0000256" key="2">
    <source>
        <dbReference type="ARBA" id="ARBA00007046"/>
    </source>
</evidence>
<dbReference type="GO" id="GO:0005743">
    <property type="term" value="C:mitochondrial inner membrane"/>
    <property type="evidence" value="ECO:0007669"/>
    <property type="project" value="EnsemblFungi"/>
</dbReference>
<dbReference type="Gene3D" id="1.10.520.20">
    <property type="entry name" value="N-terminal domain of the delta subunit of the F1F0-ATP synthase"/>
    <property type="match status" value="1"/>
</dbReference>
<dbReference type="NCBIfam" id="TIGR01145">
    <property type="entry name" value="ATP_synt_delta"/>
    <property type="match status" value="1"/>
</dbReference>
<dbReference type="SUPFAM" id="SSF47928">
    <property type="entry name" value="N-terminal domain of the delta subunit of the F1F0-ATP synthase"/>
    <property type="match status" value="1"/>
</dbReference>
<comment type="subcellular location">
    <subcellularLocation>
        <location evidence="1">Membrane</location>
    </subcellularLocation>
</comment>
<evidence type="ECO:0000313" key="9">
    <source>
        <dbReference type="EMBL" id="OAG06947.1"/>
    </source>
</evidence>
<dbReference type="STRING" id="1460663.A0A177CJI4"/>
<dbReference type="InterPro" id="IPR000711">
    <property type="entry name" value="ATPase_OSCP/dsu"/>
</dbReference>
<dbReference type="FunCoup" id="A0A177CJI4">
    <property type="interactions" value="681"/>
</dbReference>
<dbReference type="GeneID" id="28764323"/>
<accession>A0A177CJI4</accession>
<sequence length="232" mass="24280">MFSSRALTSAARIAAPRPQIAARVVATRAYAAAAAPSTGAANKPPVALFGIDGTYASALYTAAAKTNALDSAAKSLDSLAAVFKKDAKLATILTAPTLSVSDKQQIVAELQKHLGNDKDGIVKNLLDTLAQNNRLGALEGVVDKFGQLMSAYRGEVELTVTSAAPLDNRTLSRLESAVSKSSYVSSGQKLKVVPKVNPDIRGGLIVEIGDRTIDLSVSAKMARMNKLLKDTL</sequence>